<evidence type="ECO:0000313" key="2">
    <source>
        <dbReference type="Proteomes" id="UP000838756"/>
    </source>
</evidence>
<dbReference type="Proteomes" id="UP000838756">
    <property type="component" value="Unassembled WGS sequence"/>
</dbReference>
<dbReference type="OrthoDB" id="7474636at2759"/>
<name>A0A8S4QEN0_9NEOP</name>
<reference evidence="1" key="1">
    <citation type="submission" date="2022-03" db="EMBL/GenBank/DDBJ databases">
        <authorList>
            <person name="Lindestad O."/>
        </authorList>
    </citation>
    <scope>NUCLEOTIDE SEQUENCE</scope>
</reference>
<organism evidence="1 2">
    <name type="scientific">Pararge aegeria aegeria</name>
    <dbReference type="NCBI Taxonomy" id="348720"/>
    <lineage>
        <taxon>Eukaryota</taxon>
        <taxon>Metazoa</taxon>
        <taxon>Ecdysozoa</taxon>
        <taxon>Arthropoda</taxon>
        <taxon>Hexapoda</taxon>
        <taxon>Insecta</taxon>
        <taxon>Pterygota</taxon>
        <taxon>Neoptera</taxon>
        <taxon>Endopterygota</taxon>
        <taxon>Lepidoptera</taxon>
        <taxon>Glossata</taxon>
        <taxon>Ditrysia</taxon>
        <taxon>Papilionoidea</taxon>
        <taxon>Nymphalidae</taxon>
        <taxon>Satyrinae</taxon>
        <taxon>Satyrini</taxon>
        <taxon>Parargina</taxon>
        <taxon>Pararge</taxon>
    </lineage>
</organism>
<dbReference type="EMBL" id="CAKXAJ010002323">
    <property type="protein sequence ID" value="CAH2208118.1"/>
    <property type="molecule type" value="Genomic_DNA"/>
</dbReference>
<keyword evidence="2" id="KW-1185">Reference proteome</keyword>
<dbReference type="AlphaFoldDB" id="A0A8S4QEN0"/>
<evidence type="ECO:0000313" key="1">
    <source>
        <dbReference type="EMBL" id="CAH2208118.1"/>
    </source>
</evidence>
<feature type="non-terminal residue" evidence="1">
    <location>
        <position position="1"/>
    </location>
</feature>
<protein>
    <submittedName>
        <fullName evidence="1">Jg7888 protein</fullName>
    </submittedName>
</protein>
<proteinExistence type="predicted"/>
<comment type="caution">
    <text evidence="1">The sequence shown here is derived from an EMBL/GenBank/DDBJ whole genome shotgun (WGS) entry which is preliminary data.</text>
</comment>
<accession>A0A8S4QEN0</accession>
<sequence length="156" mass="18330">WTIKEDLRKRIEAFEIRTFRRMLAISWTLKVSNEEVLRRVNQRRELLHTIKIRKVAYLGHVLRHERYGLLQLITMGKVAGRSPGFVIPESGLESRVHQNYFASRKIDKNLRSSLPTFASRRGTARRRPTHIGAAWWVYALQLSYDRSVPSTLAYKI</sequence>
<gene>
    <name evidence="1" type="primary">jg7888</name>
    <name evidence="1" type="ORF">PAEG_LOCUS735</name>
</gene>